<gene>
    <name evidence="1" type="ORF">AYBTSS11_LOCUS5103</name>
</gene>
<name>A0AA86VC97_9FABA</name>
<dbReference type="EMBL" id="OY731399">
    <property type="protein sequence ID" value="CAJ1931174.1"/>
    <property type="molecule type" value="Genomic_DNA"/>
</dbReference>
<protein>
    <submittedName>
        <fullName evidence="1">Uncharacterized protein</fullName>
    </submittedName>
</protein>
<proteinExistence type="predicted"/>
<dbReference type="AlphaFoldDB" id="A0AA86VC97"/>
<keyword evidence="2" id="KW-1185">Reference proteome</keyword>
<dbReference type="Gramene" id="rna-AYBTSS11_LOCUS5103">
    <property type="protein sequence ID" value="CAJ1931174.1"/>
    <property type="gene ID" value="gene-AYBTSS11_LOCUS5103"/>
</dbReference>
<sequence length="127" mass="14088">MSANLLKEDASLSRLKMPMDSIVMDEMLQPLGRYNQKVKPPTRERINLRESRAKLDSLSSFVRFTFFVVCNLYVPNEAGALGLGRTTLELQAQGSIDSKQVATLDMGKEAHSGCHGCQKGEGERARD</sequence>
<organism evidence="1 2">
    <name type="scientific">Sphenostylis stenocarpa</name>
    <dbReference type="NCBI Taxonomy" id="92480"/>
    <lineage>
        <taxon>Eukaryota</taxon>
        <taxon>Viridiplantae</taxon>
        <taxon>Streptophyta</taxon>
        <taxon>Embryophyta</taxon>
        <taxon>Tracheophyta</taxon>
        <taxon>Spermatophyta</taxon>
        <taxon>Magnoliopsida</taxon>
        <taxon>eudicotyledons</taxon>
        <taxon>Gunneridae</taxon>
        <taxon>Pentapetalae</taxon>
        <taxon>rosids</taxon>
        <taxon>fabids</taxon>
        <taxon>Fabales</taxon>
        <taxon>Fabaceae</taxon>
        <taxon>Papilionoideae</taxon>
        <taxon>50 kb inversion clade</taxon>
        <taxon>NPAAA clade</taxon>
        <taxon>indigoferoid/millettioid clade</taxon>
        <taxon>Phaseoleae</taxon>
        <taxon>Sphenostylis</taxon>
    </lineage>
</organism>
<reference evidence="1" key="1">
    <citation type="submission" date="2023-10" db="EMBL/GenBank/DDBJ databases">
        <authorList>
            <person name="Domelevo Entfellner J.-B."/>
        </authorList>
    </citation>
    <scope>NUCLEOTIDE SEQUENCE</scope>
</reference>
<evidence type="ECO:0000313" key="1">
    <source>
        <dbReference type="EMBL" id="CAJ1931174.1"/>
    </source>
</evidence>
<dbReference type="Proteomes" id="UP001189624">
    <property type="component" value="Chromosome 2"/>
</dbReference>
<evidence type="ECO:0000313" key="2">
    <source>
        <dbReference type="Proteomes" id="UP001189624"/>
    </source>
</evidence>
<accession>A0AA86VC97</accession>